<proteinExistence type="inferred from homology"/>
<evidence type="ECO:0000256" key="2">
    <source>
        <dbReference type="ARBA" id="ARBA00022475"/>
    </source>
</evidence>
<dbReference type="InterPro" id="IPR032816">
    <property type="entry name" value="VTT_dom"/>
</dbReference>
<comment type="similarity">
    <text evidence="6">Belongs to the TVP38/TMEM64 family.</text>
</comment>
<organism evidence="8 9">
    <name type="scientific">Neomesorhizobium albiziae</name>
    <dbReference type="NCBI Taxonomy" id="335020"/>
    <lineage>
        <taxon>Bacteria</taxon>
        <taxon>Pseudomonadati</taxon>
        <taxon>Pseudomonadota</taxon>
        <taxon>Alphaproteobacteria</taxon>
        <taxon>Hyphomicrobiales</taxon>
        <taxon>Phyllobacteriaceae</taxon>
        <taxon>Neomesorhizobium</taxon>
    </lineage>
</organism>
<evidence type="ECO:0000256" key="5">
    <source>
        <dbReference type="ARBA" id="ARBA00023136"/>
    </source>
</evidence>
<dbReference type="PANTHER" id="PTHR12677:SF59">
    <property type="entry name" value="GOLGI APPARATUS MEMBRANE PROTEIN TVP38-RELATED"/>
    <property type="match status" value="1"/>
</dbReference>
<evidence type="ECO:0000256" key="6">
    <source>
        <dbReference type="RuleBase" id="RU366058"/>
    </source>
</evidence>
<evidence type="ECO:0000256" key="3">
    <source>
        <dbReference type="ARBA" id="ARBA00022692"/>
    </source>
</evidence>
<feature type="transmembrane region" description="Helical" evidence="6">
    <location>
        <begin position="182"/>
        <end position="200"/>
    </location>
</feature>
<feature type="transmembrane region" description="Helical" evidence="6">
    <location>
        <begin position="150"/>
        <end position="175"/>
    </location>
</feature>
<evidence type="ECO:0000256" key="1">
    <source>
        <dbReference type="ARBA" id="ARBA00004651"/>
    </source>
</evidence>
<keyword evidence="9" id="KW-1185">Reference proteome</keyword>
<evidence type="ECO:0000259" key="7">
    <source>
        <dbReference type="Pfam" id="PF09335"/>
    </source>
</evidence>
<dbReference type="InterPro" id="IPR015414">
    <property type="entry name" value="TMEM64"/>
</dbReference>
<feature type="domain" description="VTT" evidence="7">
    <location>
        <begin position="88"/>
        <end position="202"/>
    </location>
</feature>
<dbReference type="OrthoDB" id="9779114at2"/>
<comment type="subcellular location">
    <subcellularLocation>
        <location evidence="1 6">Cell membrane</location>
        <topology evidence="1 6">Multi-pass membrane protein</topology>
    </subcellularLocation>
</comment>
<feature type="transmembrane region" description="Helical" evidence="6">
    <location>
        <begin position="228"/>
        <end position="245"/>
    </location>
</feature>
<feature type="transmembrane region" description="Helical" evidence="6">
    <location>
        <begin position="97"/>
        <end position="123"/>
    </location>
</feature>
<protein>
    <recommendedName>
        <fullName evidence="6">TVP38/TMEM64 family membrane protein</fullName>
    </recommendedName>
</protein>
<evidence type="ECO:0000313" key="9">
    <source>
        <dbReference type="Proteomes" id="UP000323300"/>
    </source>
</evidence>
<keyword evidence="4 6" id="KW-1133">Transmembrane helix</keyword>
<sequence length="264" mass="27641">MTKAAGPTATSGDGRARKSAFWRFAPIVLIVAGLALGYAMDWHHFLTLRYLGKSQDVLKAFAAAHPVLAPFGFVTCYTLAVAFSFPAASVLTIFGGFMFGWAFGATLAVIGATSGATLLFLAARTAFGDYLKRRLGGVSARLAEGFEKDAFGFLLALRLAPFIPFVVVNVAPALFNVKLRTFVAATAIGIVPGAIAYAWLGEGVDSVLTAAKAAGRHAKVKDLVTPQITIAFAALALVALIAIIVKKRWKRDAGADSAGKDGTS</sequence>
<keyword evidence="3 6" id="KW-0812">Transmembrane</keyword>
<dbReference type="EMBL" id="FOSL01000002">
    <property type="protein sequence ID" value="SFK11371.1"/>
    <property type="molecule type" value="Genomic_DNA"/>
</dbReference>
<name>A0A1I3WY70_9HYPH</name>
<feature type="transmembrane region" description="Helical" evidence="6">
    <location>
        <begin position="20"/>
        <end position="40"/>
    </location>
</feature>
<dbReference type="AlphaFoldDB" id="A0A1I3WY70"/>
<keyword evidence="2 6" id="KW-1003">Cell membrane</keyword>
<dbReference type="Pfam" id="PF09335">
    <property type="entry name" value="VTT_dom"/>
    <property type="match status" value="1"/>
</dbReference>
<dbReference type="Proteomes" id="UP000323300">
    <property type="component" value="Unassembled WGS sequence"/>
</dbReference>
<reference evidence="8 9" key="1">
    <citation type="submission" date="2016-10" db="EMBL/GenBank/DDBJ databases">
        <authorList>
            <person name="Varghese N."/>
            <person name="Submissions S."/>
        </authorList>
    </citation>
    <scope>NUCLEOTIDE SEQUENCE [LARGE SCALE GENOMIC DNA]</scope>
    <source>
        <strain evidence="8 9">DSM 21822</strain>
    </source>
</reference>
<evidence type="ECO:0000256" key="4">
    <source>
        <dbReference type="ARBA" id="ARBA00022989"/>
    </source>
</evidence>
<dbReference type="RefSeq" id="WP_149759209.1">
    <property type="nucleotide sequence ID" value="NZ_BSPE01000028.1"/>
</dbReference>
<dbReference type="GO" id="GO:0005886">
    <property type="term" value="C:plasma membrane"/>
    <property type="evidence" value="ECO:0007669"/>
    <property type="project" value="UniProtKB-SubCell"/>
</dbReference>
<evidence type="ECO:0000313" key="8">
    <source>
        <dbReference type="EMBL" id="SFK11371.1"/>
    </source>
</evidence>
<dbReference type="PANTHER" id="PTHR12677">
    <property type="entry name" value="GOLGI APPARATUS MEMBRANE PROTEIN TVP38-RELATED"/>
    <property type="match status" value="1"/>
</dbReference>
<feature type="transmembrane region" description="Helical" evidence="6">
    <location>
        <begin position="60"/>
        <end position="85"/>
    </location>
</feature>
<accession>A0A1I3WY70</accession>
<keyword evidence="5 6" id="KW-0472">Membrane</keyword>
<gene>
    <name evidence="8" type="ORF">SAMN04488498_102514</name>
</gene>